<evidence type="ECO:0000313" key="3">
    <source>
        <dbReference type="Proteomes" id="UP000093523"/>
    </source>
</evidence>
<keyword evidence="1" id="KW-0812">Transmembrane</keyword>
<dbReference type="Proteomes" id="UP000093523">
    <property type="component" value="Unassembled WGS sequence"/>
</dbReference>
<name>A0A1B9NYZ1_ALILO</name>
<protein>
    <submittedName>
        <fullName evidence="2">Uncharacterized protein</fullName>
    </submittedName>
</protein>
<keyword evidence="1" id="KW-0472">Membrane</keyword>
<dbReference type="STRING" id="688.A6E04_11810"/>
<keyword evidence="1" id="KW-1133">Transmembrane helix</keyword>
<reference evidence="2 3" key="1">
    <citation type="submission" date="2016-06" db="EMBL/GenBank/DDBJ databases">
        <authorList>
            <person name="Kjaerup R.B."/>
            <person name="Dalgaard T.S."/>
            <person name="Juul-Madsen H.R."/>
        </authorList>
    </citation>
    <scope>NUCLEOTIDE SEQUENCE [LARGE SCALE GENOMIC DNA]</scope>
    <source>
        <strain evidence="2 3">1S159</strain>
    </source>
</reference>
<dbReference type="AlphaFoldDB" id="A0A1B9NYZ1"/>
<dbReference type="OrthoDB" id="5878815at2"/>
<feature type="transmembrane region" description="Helical" evidence="1">
    <location>
        <begin position="25"/>
        <end position="45"/>
    </location>
</feature>
<evidence type="ECO:0000256" key="1">
    <source>
        <dbReference type="SAM" id="Phobius"/>
    </source>
</evidence>
<dbReference type="EMBL" id="MAJU01000009">
    <property type="protein sequence ID" value="OCH21223.1"/>
    <property type="molecule type" value="Genomic_DNA"/>
</dbReference>
<accession>A0A1B9NYZ1</accession>
<sequence>MIFWLSFYFFFFALTAFIGYRKGNLIAGILLGYVLGPVGLCLILLSKNRLKLACPHCQALIHKHSYFCPNCDNKVLHALT</sequence>
<organism evidence="2 3">
    <name type="scientific">Aliivibrio logei</name>
    <name type="common">Vibrio logei</name>
    <dbReference type="NCBI Taxonomy" id="688"/>
    <lineage>
        <taxon>Bacteria</taxon>
        <taxon>Pseudomonadati</taxon>
        <taxon>Pseudomonadota</taxon>
        <taxon>Gammaproteobacteria</taxon>
        <taxon>Vibrionales</taxon>
        <taxon>Vibrionaceae</taxon>
        <taxon>Aliivibrio</taxon>
    </lineage>
</organism>
<evidence type="ECO:0000313" key="2">
    <source>
        <dbReference type="EMBL" id="OCH21223.1"/>
    </source>
</evidence>
<comment type="caution">
    <text evidence="2">The sequence shown here is derived from an EMBL/GenBank/DDBJ whole genome shotgun (WGS) entry which is preliminary data.</text>
</comment>
<dbReference type="RefSeq" id="WP_012551492.1">
    <property type="nucleotide sequence ID" value="NZ_CAWMPN010000009.1"/>
</dbReference>
<gene>
    <name evidence="2" type="ORF">A6E04_11810</name>
</gene>
<proteinExistence type="predicted"/>